<dbReference type="InterPro" id="IPR036520">
    <property type="entry name" value="UPF0759_sf"/>
</dbReference>
<dbReference type="Proteomes" id="UP000031572">
    <property type="component" value="Unassembled WGS sequence"/>
</dbReference>
<dbReference type="STRING" id="709839.TSA66_22290"/>
<comment type="caution">
    <text evidence="1">The sequence shown here is derived from an EMBL/GenBank/DDBJ whole genome shotgun (WGS) entry which is preliminary data.</text>
</comment>
<dbReference type="PANTHER" id="PTHR30348">
    <property type="entry name" value="UNCHARACTERIZED PROTEIN YECE"/>
    <property type="match status" value="1"/>
</dbReference>
<dbReference type="InterPro" id="IPR002763">
    <property type="entry name" value="DUF72"/>
</dbReference>
<evidence type="ECO:0000313" key="1">
    <source>
        <dbReference type="EMBL" id="KIF82934.1"/>
    </source>
</evidence>
<gene>
    <name evidence="1" type="ORF">TSA66_22290</name>
</gene>
<dbReference type="OrthoDB" id="9780310at2"/>
<accession>A0A0C2BSC1</accession>
<dbReference type="AlphaFoldDB" id="A0A0C2BSC1"/>
<keyword evidence="2" id="KW-1185">Reference proteome</keyword>
<sequence length="251" mass="27749">MEKTSAAQHERAIFIGCAGWSIPAAAQEAFPADGSHLERYAAIFPAVEINSSFYRPHRPSTYARWRDSVPDTFRFAAKVPKAITHELRLRQADEPLKKFIDEVAHLDEKLGCLLVQLPPSLDYDQAAAQRFFGLLRSLTHVAVACEARHATWFTKEVAAMLAGFDVGQVLADPQIAPLPDAPHKSGTEYVRLHGSPVMYYSDYTEDYLDRLAATLDAQAQGGRQVWCVFDNTANGAAVPNALALLARLRRA</sequence>
<dbReference type="RefSeq" id="WP_040041565.1">
    <property type="nucleotide sequence ID" value="NZ_JWJG01000028.1"/>
</dbReference>
<dbReference type="PANTHER" id="PTHR30348:SF14">
    <property type="entry name" value="BLR8050 PROTEIN"/>
    <property type="match status" value="1"/>
</dbReference>
<proteinExistence type="predicted"/>
<dbReference type="SUPFAM" id="SSF117396">
    <property type="entry name" value="TM1631-like"/>
    <property type="match status" value="1"/>
</dbReference>
<name>A0A0C2BSC1_9BURK</name>
<reference evidence="1 2" key="1">
    <citation type="submission" date="2014-12" db="EMBL/GenBank/DDBJ databases">
        <title>Denitrispirillum autotrophicum gen. nov., sp. nov., Denitrifying, Facultatively Autotrophic Bacteria Isolated from Rice Paddy Soil.</title>
        <authorList>
            <person name="Ishii S."/>
            <person name="Ashida N."/>
            <person name="Ohno H."/>
            <person name="Otsuka S."/>
            <person name="Yokota A."/>
            <person name="Senoo K."/>
        </authorList>
    </citation>
    <scope>NUCLEOTIDE SEQUENCE [LARGE SCALE GENOMIC DNA]</scope>
    <source>
        <strain evidence="1 2">TSA66</strain>
    </source>
</reference>
<evidence type="ECO:0008006" key="3">
    <source>
        <dbReference type="Google" id="ProtNLM"/>
    </source>
</evidence>
<organism evidence="1 2">
    <name type="scientific">Noviherbaspirillum autotrophicum</name>
    <dbReference type="NCBI Taxonomy" id="709839"/>
    <lineage>
        <taxon>Bacteria</taxon>
        <taxon>Pseudomonadati</taxon>
        <taxon>Pseudomonadota</taxon>
        <taxon>Betaproteobacteria</taxon>
        <taxon>Burkholderiales</taxon>
        <taxon>Oxalobacteraceae</taxon>
        <taxon>Noviherbaspirillum</taxon>
    </lineage>
</organism>
<dbReference type="Pfam" id="PF01904">
    <property type="entry name" value="DUF72"/>
    <property type="match status" value="1"/>
</dbReference>
<dbReference type="Gene3D" id="3.20.20.410">
    <property type="entry name" value="Protein of unknown function UPF0759"/>
    <property type="match status" value="1"/>
</dbReference>
<protein>
    <recommendedName>
        <fullName evidence="3">Sensor histidine kinase</fullName>
    </recommendedName>
</protein>
<dbReference type="EMBL" id="JWJG01000028">
    <property type="protein sequence ID" value="KIF82934.1"/>
    <property type="molecule type" value="Genomic_DNA"/>
</dbReference>
<evidence type="ECO:0000313" key="2">
    <source>
        <dbReference type="Proteomes" id="UP000031572"/>
    </source>
</evidence>